<gene>
    <name evidence="1" type="ORF">SDC9_78063</name>
</gene>
<reference evidence="1" key="1">
    <citation type="submission" date="2019-08" db="EMBL/GenBank/DDBJ databases">
        <authorList>
            <person name="Kucharzyk K."/>
            <person name="Murdoch R.W."/>
            <person name="Higgins S."/>
            <person name="Loffler F."/>
        </authorList>
    </citation>
    <scope>NUCLEOTIDE SEQUENCE</scope>
</reference>
<accession>A0A644YU50</accession>
<organism evidence="1">
    <name type="scientific">bioreactor metagenome</name>
    <dbReference type="NCBI Taxonomy" id="1076179"/>
    <lineage>
        <taxon>unclassified sequences</taxon>
        <taxon>metagenomes</taxon>
        <taxon>ecological metagenomes</taxon>
    </lineage>
</organism>
<proteinExistence type="predicted"/>
<protein>
    <submittedName>
        <fullName evidence="1">Uncharacterized protein</fullName>
    </submittedName>
</protein>
<name>A0A644YU50_9ZZZZ</name>
<dbReference type="AlphaFoldDB" id="A0A644YU50"/>
<sequence length="184" mass="20032">MVALFRPARAADRLNIEKYIGALAVKQNRIVLARVVARASAAGFVAPDDLVHKVLRAENFVHQKPELSAHAEVDMQVNRTGVAEQFFGSGQDYLHPAKVLVLAHLVGIGGQLDAALSRGQLDVKHVARAERRVEVDHLHLAGVIGKQRFQRVFRARKQKQPGTAAVMQLLGAGNAHDYASDLNG</sequence>
<comment type="caution">
    <text evidence="1">The sequence shown here is derived from an EMBL/GenBank/DDBJ whole genome shotgun (WGS) entry which is preliminary data.</text>
</comment>
<dbReference type="EMBL" id="VSSQ01006092">
    <property type="protein sequence ID" value="MPM31508.1"/>
    <property type="molecule type" value="Genomic_DNA"/>
</dbReference>
<evidence type="ECO:0000313" key="1">
    <source>
        <dbReference type="EMBL" id="MPM31508.1"/>
    </source>
</evidence>